<dbReference type="EMBL" id="JABFUD020000011">
    <property type="protein sequence ID" value="KAI5073598.1"/>
    <property type="molecule type" value="Genomic_DNA"/>
</dbReference>
<feature type="signal peptide" evidence="1">
    <location>
        <begin position="1"/>
        <end position="26"/>
    </location>
</feature>
<comment type="caution">
    <text evidence="2">The sequence shown here is derived from an EMBL/GenBank/DDBJ whole genome shotgun (WGS) entry which is preliminary data.</text>
</comment>
<name>A0A9D4ZFK1_ADICA</name>
<sequence>MGMAGQKQSLVLVSFVMSILVSGISATLLCEDLPIDLCAFAVSSSASRCILEKEVSSQGKVEYQCQTSDVSANEFAEWVETDDCVHACGIDRQTVGLSSDSFVESGFVKALCSIDCQNGCPNVVDLFEKLAAGEGVSLSRVCEVQSMGAARRAMNEVENSHFASLSAHSLNAWEASNAALSPFGSLNPQGSLDTTSPAAAPSQI</sequence>
<protein>
    <recommendedName>
        <fullName evidence="4">PAR1 protein</fullName>
    </recommendedName>
</protein>
<dbReference type="Proteomes" id="UP000886520">
    <property type="component" value="Chromosome 11"/>
</dbReference>
<organism evidence="2 3">
    <name type="scientific">Adiantum capillus-veneris</name>
    <name type="common">Maidenhair fern</name>
    <dbReference type="NCBI Taxonomy" id="13818"/>
    <lineage>
        <taxon>Eukaryota</taxon>
        <taxon>Viridiplantae</taxon>
        <taxon>Streptophyta</taxon>
        <taxon>Embryophyta</taxon>
        <taxon>Tracheophyta</taxon>
        <taxon>Polypodiopsida</taxon>
        <taxon>Polypodiidae</taxon>
        <taxon>Polypodiales</taxon>
        <taxon>Pteridineae</taxon>
        <taxon>Pteridaceae</taxon>
        <taxon>Vittarioideae</taxon>
        <taxon>Adiantum</taxon>
    </lineage>
</organism>
<feature type="chain" id="PRO_5038383632" description="PAR1 protein" evidence="1">
    <location>
        <begin position="27"/>
        <end position="204"/>
    </location>
</feature>
<dbReference type="OrthoDB" id="772928at2759"/>
<dbReference type="Pfam" id="PF06521">
    <property type="entry name" value="PAR1"/>
    <property type="match status" value="1"/>
</dbReference>
<evidence type="ECO:0008006" key="4">
    <source>
        <dbReference type="Google" id="ProtNLM"/>
    </source>
</evidence>
<dbReference type="InterPro" id="IPR009489">
    <property type="entry name" value="PAR1"/>
</dbReference>
<dbReference type="AlphaFoldDB" id="A0A9D4ZFK1"/>
<evidence type="ECO:0000256" key="1">
    <source>
        <dbReference type="SAM" id="SignalP"/>
    </source>
</evidence>
<gene>
    <name evidence="2" type="ORF">GOP47_0011611</name>
</gene>
<keyword evidence="3" id="KW-1185">Reference proteome</keyword>
<evidence type="ECO:0000313" key="2">
    <source>
        <dbReference type="EMBL" id="KAI5073598.1"/>
    </source>
</evidence>
<reference evidence="2" key="1">
    <citation type="submission" date="2021-01" db="EMBL/GenBank/DDBJ databases">
        <title>Adiantum capillus-veneris genome.</title>
        <authorList>
            <person name="Fang Y."/>
            <person name="Liao Q."/>
        </authorList>
    </citation>
    <scope>NUCLEOTIDE SEQUENCE</scope>
    <source>
        <strain evidence="2">H3</strain>
        <tissue evidence="2">Leaf</tissue>
    </source>
</reference>
<evidence type="ECO:0000313" key="3">
    <source>
        <dbReference type="Proteomes" id="UP000886520"/>
    </source>
</evidence>
<dbReference type="PANTHER" id="PTHR33649">
    <property type="entry name" value="PAR1 PROTEIN"/>
    <property type="match status" value="1"/>
</dbReference>
<proteinExistence type="predicted"/>
<keyword evidence="1" id="KW-0732">Signal</keyword>
<accession>A0A9D4ZFK1</accession>